<reference evidence="5" key="1">
    <citation type="journal article" date="2019" name="Genome Biol. Evol.">
        <title>Plastid Genomes and Proteins Illuminate the Evolution of Eustigmatophyte Algae and Their Bacterial Endosymbionts.</title>
        <authorList>
            <person name="Sevcikova T."/>
            <person name="Yurchenko T."/>
            <person name="Fawley K.P."/>
            <person name="Amaral R."/>
            <person name="Strnad H."/>
            <person name="Santos L.M."/>
            <person name="Fawley M.W."/>
            <person name="Elias M."/>
        </authorList>
    </citation>
    <scope>NUCLEOTIDE SEQUENCE</scope>
    <source>
        <strain evidence="5">ACOI 456</strain>
    </source>
</reference>
<dbReference type="FunFam" id="3.40.50.300:FF:000216">
    <property type="entry name" value="Type VII secretion ATPase EccA"/>
    <property type="match status" value="1"/>
</dbReference>
<dbReference type="InterPro" id="IPR000470">
    <property type="entry name" value="CbxX/CfqX_mono"/>
</dbReference>
<proteinExistence type="inferred from homology"/>
<dbReference type="RefSeq" id="YP_009550292.1">
    <property type="nucleotide sequence ID" value="NC_040294.1"/>
</dbReference>
<dbReference type="InterPro" id="IPR027417">
    <property type="entry name" value="P-loop_NTPase"/>
</dbReference>
<evidence type="ECO:0000256" key="1">
    <source>
        <dbReference type="ARBA" id="ARBA00010378"/>
    </source>
</evidence>
<keyword evidence="2" id="KW-0547">Nucleotide-binding</keyword>
<evidence type="ECO:0000259" key="4">
    <source>
        <dbReference type="SMART" id="SM00382"/>
    </source>
</evidence>
<sequence length="357" mass="41179">MQKENCPPIKQWIVFNINIQELKKTYKINESLQKLEDDLIGLSSVKKRIQEITAILFMDKVRQDFGLSKYYPGLHMSFTGSPGTGKSTVASRMAELLQNLGYLTRGQLVVVSRDDLVAQFVGQTAPKTKDVLEKSMGGVLLIDEAYYLYKPNNEKDYGGEAIEMLLQVMENKRTDLVLIFAGYSEPMKVFYRSNPGLSSRVAHHIDFPDYTRQELLTIAKKLFQERQYQMSFYAEEVFLKYLDLRCQLPLFANARSIKNIVNRACFRLASRVMGHTGVFTYKSLINITPYDLILSTLFLKGLKIFPMTKIGYSTTNFDSKTIYQVLEYEKLNYVDKPGKVIRNAKVFDSYVWKNFYS</sequence>
<dbReference type="PANTHER" id="PTHR43392">
    <property type="entry name" value="AAA-TYPE ATPASE FAMILY PROTEIN / ANKYRIN REPEAT FAMILY PROTEIN"/>
    <property type="match status" value="1"/>
</dbReference>
<protein>
    <submittedName>
        <fullName evidence="5">Rubisco expression protein</fullName>
    </submittedName>
</protein>
<dbReference type="SUPFAM" id="SSF52540">
    <property type="entry name" value="P-loop containing nucleoside triphosphate hydrolases"/>
    <property type="match status" value="1"/>
</dbReference>
<dbReference type="Gene3D" id="3.40.50.300">
    <property type="entry name" value="P-loop containing nucleotide triphosphate hydrolases"/>
    <property type="match status" value="1"/>
</dbReference>
<dbReference type="GO" id="GO:0016887">
    <property type="term" value="F:ATP hydrolysis activity"/>
    <property type="evidence" value="ECO:0007669"/>
    <property type="project" value="InterPro"/>
</dbReference>
<dbReference type="CDD" id="cd00009">
    <property type="entry name" value="AAA"/>
    <property type="match status" value="1"/>
</dbReference>
<dbReference type="PRINTS" id="PR00820">
    <property type="entry name" value="CBXXCFQX"/>
</dbReference>
<accession>A0A451FLI5</accession>
<gene>
    <name evidence="5" type="primary">cbbX</name>
</gene>
<dbReference type="InterPro" id="IPR003593">
    <property type="entry name" value="AAA+_ATPase"/>
</dbReference>
<evidence type="ECO:0000256" key="3">
    <source>
        <dbReference type="ARBA" id="ARBA00022840"/>
    </source>
</evidence>
<organism evidence="5">
    <name type="scientific">Characiopsis acuta</name>
    <dbReference type="NCBI Taxonomy" id="2040456"/>
    <lineage>
        <taxon>Eukaryota</taxon>
        <taxon>Sar</taxon>
        <taxon>Stramenopiles</taxon>
        <taxon>Ochrophyta</taxon>
        <taxon>Eustigmatophyceae</taxon>
        <taxon>Eustigmatales</taxon>
        <taxon>Chlorobotryaceae</taxon>
        <taxon>Characiopsis</taxon>
    </lineage>
</organism>
<keyword evidence="5" id="KW-0934">Plastid</keyword>
<dbReference type="InterPro" id="IPR003959">
    <property type="entry name" value="ATPase_AAA_core"/>
</dbReference>
<dbReference type="AlphaFoldDB" id="A0A451FLI5"/>
<name>A0A451FLI5_9STRA</name>
<dbReference type="GO" id="GO:0005524">
    <property type="term" value="F:ATP binding"/>
    <property type="evidence" value="ECO:0007669"/>
    <property type="project" value="UniProtKB-KW"/>
</dbReference>
<comment type="similarity">
    <text evidence="1">Belongs to the CbxX/CfxQ family.</text>
</comment>
<feature type="domain" description="AAA+ ATPase" evidence="4">
    <location>
        <begin position="72"/>
        <end position="211"/>
    </location>
</feature>
<dbReference type="InterPro" id="IPR041627">
    <property type="entry name" value="AAA_lid_6"/>
</dbReference>
<dbReference type="InterPro" id="IPR000641">
    <property type="entry name" value="CbxX/CfxQ"/>
</dbReference>
<dbReference type="Gene3D" id="1.10.8.60">
    <property type="match status" value="1"/>
</dbReference>
<dbReference type="PANTHER" id="PTHR43392:SF2">
    <property type="entry name" value="AAA-TYPE ATPASE FAMILY PROTEIN _ ANKYRIN REPEAT FAMILY PROTEIN"/>
    <property type="match status" value="1"/>
</dbReference>
<dbReference type="GeneID" id="38947236"/>
<dbReference type="InterPro" id="IPR050773">
    <property type="entry name" value="CbxX/CfxQ_RuBisCO_ESX"/>
</dbReference>
<dbReference type="Pfam" id="PF00004">
    <property type="entry name" value="AAA"/>
    <property type="match status" value="1"/>
</dbReference>
<dbReference type="Pfam" id="PF17866">
    <property type="entry name" value="AAA_lid_6"/>
    <property type="match status" value="1"/>
</dbReference>
<evidence type="ECO:0000313" key="5">
    <source>
        <dbReference type="EMBL" id="QAA11229.1"/>
    </source>
</evidence>
<keyword evidence="3" id="KW-0067">ATP-binding</keyword>
<dbReference type="PRINTS" id="PR00819">
    <property type="entry name" value="CBXCFQXSUPER"/>
</dbReference>
<dbReference type="EMBL" id="MK281452">
    <property type="protein sequence ID" value="QAA11229.1"/>
    <property type="molecule type" value="Genomic_DNA"/>
</dbReference>
<geneLocation type="plastid" evidence="5"/>
<dbReference type="SMART" id="SM00382">
    <property type="entry name" value="AAA"/>
    <property type="match status" value="1"/>
</dbReference>
<evidence type="ECO:0000256" key="2">
    <source>
        <dbReference type="ARBA" id="ARBA00022741"/>
    </source>
</evidence>